<feature type="compositionally biased region" description="Basic residues" evidence="1">
    <location>
        <begin position="73"/>
        <end position="83"/>
    </location>
</feature>
<keyword evidence="3" id="KW-1185">Reference proteome</keyword>
<protein>
    <submittedName>
        <fullName evidence="2">Clr6 histone deacetylase complex subunit Mug165</fullName>
    </submittedName>
</protein>
<feature type="compositionally biased region" description="Low complexity" evidence="1">
    <location>
        <begin position="117"/>
        <end position="129"/>
    </location>
</feature>
<dbReference type="AlphaFoldDB" id="A0AAF0ATG4"/>
<proteinExistence type="predicted"/>
<sequence>MSIQDSGYHYPDTPPLRFSSQELSDSTISVASTSKSQIQKGLYQTLIANSNPSSSIQNNVAALSASRAPTYPRHTKRARRTKRSKAEAPSIKRARMHRSKTTSDLSSLENKALAIKSKPSSTLSNSQSSENIPTASELKSRKATLESRFHRLSKALAEYYSSQMEKAEHGIHTNKHPVINQELQLFAADYDYRIRISTNSATLIQRQLEHYLSYRLQTISKNYQRYAMLIRQHLLCKTMKRYQNLCGRRLYDNMTPISNPSTTQQEFKPAQQISESTLPRVAPIFLPQIPSVLSDQQALDDLALCNV</sequence>
<dbReference type="KEGG" id="som:SOMG_01973"/>
<evidence type="ECO:0000313" key="2">
    <source>
        <dbReference type="EMBL" id="WBW71476.1"/>
    </source>
</evidence>
<evidence type="ECO:0000256" key="1">
    <source>
        <dbReference type="SAM" id="MobiDB-lite"/>
    </source>
</evidence>
<dbReference type="EMBL" id="CP115611">
    <property type="protein sequence ID" value="WBW71476.1"/>
    <property type="molecule type" value="Genomic_DNA"/>
</dbReference>
<dbReference type="Proteomes" id="UP001212411">
    <property type="component" value="Chromosome 1"/>
</dbReference>
<feature type="region of interest" description="Disordered" evidence="1">
    <location>
        <begin position="1"/>
        <end position="21"/>
    </location>
</feature>
<gene>
    <name evidence="2" type="primary">mug165</name>
    <name evidence="2" type="ORF">SOMG_01973</name>
</gene>
<organism evidence="2 3">
    <name type="scientific">Schizosaccharomyces osmophilus</name>
    <dbReference type="NCBI Taxonomy" id="2545709"/>
    <lineage>
        <taxon>Eukaryota</taxon>
        <taxon>Fungi</taxon>
        <taxon>Dikarya</taxon>
        <taxon>Ascomycota</taxon>
        <taxon>Taphrinomycotina</taxon>
        <taxon>Schizosaccharomycetes</taxon>
        <taxon>Schizosaccharomycetales</taxon>
        <taxon>Schizosaccharomycetaceae</taxon>
        <taxon>Schizosaccharomyces</taxon>
    </lineage>
</organism>
<dbReference type="RefSeq" id="XP_056035719.1">
    <property type="nucleotide sequence ID" value="XM_056180766.1"/>
</dbReference>
<feature type="region of interest" description="Disordered" evidence="1">
    <location>
        <begin position="64"/>
        <end position="140"/>
    </location>
</feature>
<evidence type="ECO:0000313" key="3">
    <source>
        <dbReference type="Proteomes" id="UP001212411"/>
    </source>
</evidence>
<accession>A0AAF0ATG4</accession>
<dbReference type="GeneID" id="80875455"/>
<reference evidence="2 3" key="1">
    <citation type="journal article" date="2023" name="G3 (Bethesda)">
        <title>A high-quality reference genome for the fission yeast Schizosaccharomyces osmophilus.</title>
        <authorList>
            <person name="Jia G.S."/>
            <person name="Zhang W.C."/>
            <person name="Liang Y."/>
            <person name="Liu X.H."/>
            <person name="Rhind N."/>
            <person name="Pidoux A."/>
            <person name="Brysch-Herzberg M."/>
            <person name="Du L.L."/>
        </authorList>
    </citation>
    <scope>NUCLEOTIDE SEQUENCE [LARGE SCALE GENOMIC DNA]</scope>
    <source>
        <strain evidence="2 3">CBS 15793</strain>
    </source>
</reference>
<name>A0AAF0ATG4_9SCHI</name>